<feature type="transmembrane region" description="Helical" evidence="7">
    <location>
        <begin position="74"/>
        <end position="93"/>
    </location>
</feature>
<feature type="transmembrane region" description="Helical" evidence="7">
    <location>
        <begin position="7"/>
        <end position="30"/>
    </location>
</feature>
<evidence type="ECO:0000313" key="10">
    <source>
        <dbReference type="Proteomes" id="UP000774130"/>
    </source>
</evidence>
<feature type="transmembrane region" description="Helical" evidence="7">
    <location>
        <begin position="99"/>
        <end position="123"/>
    </location>
</feature>
<proteinExistence type="inferred from homology"/>
<dbReference type="InterPro" id="IPR051788">
    <property type="entry name" value="MFS_Transporter"/>
</dbReference>
<dbReference type="EMBL" id="JAHUZB010000002">
    <property type="protein sequence ID" value="MBV7390357.1"/>
    <property type="molecule type" value="Genomic_DNA"/>
</dbReference>
<evidence type="ECO:0000313" key="9">
    <source>
        <dbReference type="EMBL" id="MBV7390357.1"/>
    </source>
</evidence>
<name>A0ABS6TBS9_9ENTE</name>
<feature type="transmembrane region" description="Helical" evidence="7">
    <location>
        <begin position="42"/>
        <end position="62"/>
    </location>
</feature>
<feature type="transmembrane region" description="Helical" evidence="7">
    <location>
        <begin position="290"/>
        <end position="314"/>
    </location>
</feature>
<comment type="caution">
    <text evidence="9">The sequence shown here is derived from an EMBL/GenBank/DDBJ whole genome shotgun (WGS) entry which is preliminary data.</text>
</comment>
<comment type="similarity">
    <text evidence="2">Belongs to the major facilitator superfamily.</text>
</comment>
<dbReference type="InterPro" id="IPR020846">
    <property type="entry name" value="MFS_dom"/>
</dbReference>
<feature type="domain" description="Major facilitator superfamily (MFS) profile" evidence="8">
    <location>
        <begin position="1"/>
        <end position="384"/>
    </location>
</feature>
<keyword evidence="3" id="KW-0813">Transport</keyword>
<feature type="transmembrane region" description="Helical" evidence="7">
    <location>
        <begin position="358"/>
        <end position="380"/>
    </location>
</feature>
<feature type="transmembrane region" description="Helical" evidence="7">
    <location>
        <begin position="202"/>
        <end position="223"/>
    </location>
</feature>
<evidence type="ECO:0000256" key="5">
    <source>
        <dbReference type="ARBA" id="ARBA00022989"/>
    </source>
</evidence>
<evidence type="ECO:0000259" key="8">
    <source>
        <dbReference type="PROSITE" id="PS50850"/>
    </source>
</evidence>
<dbReference type="PROSITE" id="PS50850">
    <property type="entry name" value="MFS"/>
    <property type="match status" value="1"/>
</dbReference>
<reference evidence="9 10" key="1">
    <citation type="submission" date="2021-06" db="EMBL/GenBank/DDBJ databases">
        <title>Enterococcus alishanensis sp. nov., a novel lactic acid bacterium isolated from fresh coffee beans.</title>
        <authorList>
            <person name="Chen Y.-S."/>
        </authorList>
    </citation>
    <scope>NUCLEOTIDE SEQUENCE [LARGE SCALE GENOMIC DNA]</scope>
    <source>
        <strain evidence="9 10">ALS3</strain>
    </source>
</reference>
<organism evidence="9 10">
    <name type="scientific">Enterococcus alishanensis</name>
    <dbReference type="NCBI Taxonomy" id="1303817"/>
    <lineage>
        <taxon>Bacteria</taxon>
        <taxon>Bacillati</taxon>
        <taxon>Bacillota</taxon>
        <taxon>Bacilli</taxon>
        <taxon>Lactobacillales</taxon>
        <taxon>Enterococcaceae</taxon>
        <taxon>Enterococcus</taxon>
    </lineage>
</organism>
<dbReference type="PANTHER" id="PTHR23514">
    <property type="entry name" value="BYPASS OF STOP CODON PROTEIN 6"/>
    <property type="match status" value="1"/>
</dbReference>
<sequence>MVTKKNFLLKIGILSVSLILVSSLSISPAIPAIEGYFDHISASSIELMTTVPSFSVMIMVLLSSFISNKIGEKVTVILGLSLVLVAGVLPFFLNDFSAVFLSRIILGVGLGLINSLAVSLISINFKGKESAYLMGLRSAFESGGQAILTFLAGQLILFNWQSVFLIYLLALPILLLFMFSYPDNKKKDSDVEIDNRKQSVNFYVILIAVFLVVIVGAQTAIIIRISGIVTSFNFGNMVDASRVQTLMTVAGMILGVFFGRIFISIRYFTASLGLIMMTMAHFLVYSANSLMVITVGAVLAGAAYPLLISLMFHLVSEVCRSGSETLCMSVALVGCNLGGSSAPYFLKLIALITGSKAINQPFLSFTFLFAVLTILSWFFCRKRSLK</sequence>
<dbReference type="PANTHER" id="PTHR23514:SF3">
    <property type="entry name" value="BYPASS OF STOP CODON PROTEIN 6"/>
    <property type="match status" value="1"/>
</dbReference>
<gene>
    <name evidence="9" type="ORF">KUA55_06660</name>
</gene>
<feature type="transmembrane region" description="Helical" evidence="7">
    <location>
        <begin position="164"/>
        <end position="181"/>
    </location>
</feature>
<evidence type="ECO:0000256" key="3">
    <source>
        <dbReference type="ARBA" id="ARBA00022448"/>
    </source>
</evidence>
<evidence type="ECO:0000256" key="4">
    <source>
        <dbReference type="ARBA" id="ARBA00022692"/>
    </source>
</evidence>
<accession>A0ABS6TBS9</accession>
<feature type="transmembrane region" description="Helical" evidence="7">
    <location>
        <begin position="243"/>
        <end position="262"/>
    </location>
</feature>
<evidence type="ECO:0000256" key="2">
    <source>
        <dbReference type="ARBA" id="ARBA00008335"/>
    </source>
</evidence>
<keyword evidence="10" id="KW-1185">Reference proteome</keyword>
<evidence type="ECO:0000256" key="6">
    <source>
        <dbReference type="ARBA" id="ARBA00023136"/>
    </source>
</evidence>
<evidence type="ECO:0000256" key="1">
    <source>
        <dbReference type="ARBA" id="ARBA00004651"/>
    </source>
</evidence>
<dbReference type="InterPro" id="IPR011701">
    <property type="entry name" value="MFS"/>
</dbReference>
<feature type="transmembrane region" description="Helical" evidence="7">
    <location>
        <begin position="135"/>
        <end position="158"/>
    </location>
</feature>
<protein>
    <submittedName>
        <fullName evidence="9">MFS transporter</fullName>
    </submittedName>
</protein>
<dbReference type="RefSeq" id="WP_218325398.1">
    <property type="nucleotide sequence ID" value="NZ_JAHUZB010000002.1"/>
</dbReference>
<keyword evidence="5 7" id="KW-1133">Transmembrane helix</keyword>
<dbReference type="Proteomes" id="UP000774130">
    <property type="component" value="Unassembled WGS sequence"/>
</dbReference>
<keyword evidence="4 7" id="KW-0812">Transmembrane</keyword>
<evidence type="ECO:0000256" key="7">
    <source>
        <dbReference type="SAM" id="Phobius"/>
    </source>
</evidence>
<dbReference type="Pfam" id="PF07690">
    <property type="entry name" value="MFS_1"/>
    <property type="match status" value="1"/>
</dbReference>
<comment type="subcellular location">
    <subcellularLocation>
        <location evidence="1">Cell membrane</location>
        <topology evidence="1">Multi-pass membrane protein</topology>
    </subcellularLocation>
</comment>
<keyword evidence="6 7" id="KW-0472">Membrane</keyword>